<dbReference type="RefSeq" id="WP_345639321.1">
    <property type="nucleotide sequence ID" value="NZ_BAABJQ010000059.1"/>
</dbReference>
<dbReference type="Gene3D" id="1.10.357.140">
    <property type="entry name" value="UbiA prenyltransferase"/>
    <property type="match status" value="1"/>
</dbReference>
<feature type="transmembrane region" description="Helical" evidence="5">
    <location>
        <begin position="120"/>
        <end position="140"/>
    </location>
</feature>
<accession>A0ABP9SVX7</accession>
<proteinExistence type="predicted"/>
<evidence type="ECO:0000256" key="2">
    <source>
        <dbReference type="ARBA" id="ARBA00022692"/>
    </source>
</evidence>
<dbReference type="Pfam" id="PF01040">
    <property type="entry name" value="UbiA"/>
    <property type="match status" value="1"/>
</dbReference>
<evidence type="ECO:0000313" key="6">
    <source>
        <dbReference type="EMBL" id="GAA5202205.1"/>
    </source>
</evidence>
<comment type="subcellular location">
    <subcellularLocation>
        <location evidence="1">Membrane</location>
        <topology evidence="1">Multi-pass membrane protein</topology>
    </subcellularLocation>
</comment>
<keyword evidence="2 5" id="KW-0812">Transmembrane</keyword>
<organism evidence="6 7">
    <name type="scientific">Rugosimonospora acidiphila</name>
    <dbReference type="NCBI Taxonomy" id="556531"/>
    <lineage>
        <taxon>Bacteria</taxon>
        <taxon>Bacillati</taxon>
        <taxon>Actinomycetota</taxon>
        <taxon>Actinomycetes</taxon>
        <taxon>Micromonosporales</taxon>
        <taxon>Micromonosporaceae</taxon>
        <taxon>Rugosimonospora</taxon>
    </lineage>
</organism>
<keyword evidence="3 5" id="KW-1133">Transmembrane helix</keyword>
<comment type="caution">
    <text evidence="6">The sequence shown here is derived from an EMBL/GenBank/DDBJ whole genome shotgun (WGS) entry which is preliminary data.</text>
</comment>
<evidence type="ECO:0000256" key="4">
    <source>
        <dbReference type="ARBA" id="ARBA00023136"/>
    </source>
</evidence>
<keyword evidence="7" id="KW-1185">Reference proteome</keyword>
<evidence type="ECO:0000256" key="3">
    <source>
        <dbReference type="ARBA" id="ARBA00022989"/>
    </source>
</evidence>
<sequence>MRGLVRACHPEPTAAVTIVAALLAIVVGRSAGAVAAITVAVLASQLAVGWTNDWLDAGRDAETGRQDKPIPRGEVSRRTVGVGAVIAAVATVPLALLSGPVPGVYLIVGMICGLLYDWPLKFTPASPAPYVVAFGALAAFVAGTRFWWLIVAAALLGGGAHFVNVLPDLEDDLRSGVRGLPHRIGPTASWAAGGTLLVAATAALVFGPAGAPSWPGLAVLAAAVVVLPTGWYLSRRPGSRAAFRSVLVVALADVILLLVSGTTG</sequence>
<keyword evidence="4 5" id="KW-0472">Membrane</keyword>
<name>A0ABP9SVX7_9ACTN</name>
<feature type="transmembrane region" description="Helical" evidence="5">
    <location>
        <begin position="213"/>
        <end position="234"/>
    </location>
</feature>
<evidence type="ECO:0000256" key="1">
    <source>
        <dbReference type="ARBA" id="ARBA00004141"/>
    </source>
</evidence>
<dbReference type="EMBL" id="BAABJQ010000059">
    <property type="protein sequence ID" value="GAA5202205.1"/>
    <property type="molecule type" value="Genomic_DNA"/>
</dbReference>
<dbReference type="Gene3D" id="1.20.120.1780">
    <property type="entry name" value="UbiA prenyltransferase"/>
    <property type="match status" value="1"/>
</dbReference>
<dbReference type="InterPro" id="IPR044878">
    <property type="entry name" value="UbiA_sf"/>
</dbReference>
<protein>
    <submittedName>
        <fullName evidence="6">UbiA family prenyltransferase</fullName>
    </submittedName>
</protein>
<feature type="transmembrane region" description="Helical" evidence="5">
    <location>
        <begin position="82"/>
        <end position="108"/>
    </location>
</feature>
<reference evidence="7" key="1">
    <citation type="journal article" date="2019" name="Int. J. Syst. Evol. Microbiol.">
        <title>The Global Catalogue of Microorganisms (GCM) 10K type strain sequencing project: providing services to taxonomists for standard genome sequencing and annotation.</title>
        <authorList>
            <consortium name="The Broad Institute Genomics Platform"/>
            <consortium name="The Broad Institute Genome Sequencing Center for Infectious Disease"/>
            <person name="Wu L."/>
            <person name="Ma J."/>
        </authorList>
    </citation>
    <scope>NUCLEOTIDE SEQUENCE [LARGE SCALE GENOMIC DNA]</scope>
    <source>
        <strain evidence="7">JCM 18304</strain>
    </source>
</reference>
<dbReference type="InterPro" id="IPR000537">
    <property type="entry name" value="UbiA_prenyltransferase"/>
</dbReference>
<dbReference type="Proteomes" id="UP001501570">
    <property type="component" value="Unassembled WGS sequence"/>
</dbReference>
<feature type="transmembrane region" description="Helical" evidence="5">
    <location>
        <begin position="187"/>
        <end position="207"/>
    </location>
</feature>
<gene>
    <name evidence="6" type="ORF">GCM10023322_83610</name>
</gene>
<feature type="transmembrane region" description="Helical" evidence="5">
    <location>
        <begin position="241"/>
        <end position="259"/>
    </location>
</feature>
<evidence type="ECO:0000256" key="5">
    <source>
        <dbReference type="SAM" id="Phobius"/>
    </source>
</evidence>
<evidence type="ECO:0000313" key="7">
    <source>
        <dbReference type="Proteomes" id="UP001501570"/>
    </source>
</evidence>